<name>A0A934PTB1_9SPHI</name>
<keyword evidence="3" id="KW-1185">Reference proteome</keyword>
<evidence type="ECO:0000313" key="2">
    <source>
        <dbReference type="EMBL" id="MBK0379202.1"/>
    </source>
</evidence>
<dbReference type="SUPFAM" id="SSF46955">
    <property type="entry name" value="Putative DNA-binding domain"/>
    <property type="match status" value="1"/>
</dbReference>
<dbReference type="EMBL" id="JAEHFW010000001">
    <property type="protein sequence ID" value="MBK0379202.1"/>
    <property type="molecule type" value="Genomic_DNA"/>
</dbReference>
<comment type="caution">
    <text evidence="2">The sequence shown here is derived from an EMBL/GenBank/DDBJ whole genome shotgun (WGS) entry which is preliminary data.</text>
</comment>
<accession>A0A934PTB1</accession>
<dbReference type="RefSeq" id="WP_200065638.1">
    <property type="nucleotide sequence ID" value="NZ_JAEHFW010000001.1"/>
</dbReference>
<dbReference type="AlphaFoldDB" id="A0A934PTB1"/>
<protein>
    <submittedName>
        <fullName evidence="2">Helix-turn-helix domain-containing protein</fullName>
    </submittedName>
</protein>
<dbReference type="Pfam" id="PF12728">
    <property type="entry name" value="HTH_17"/>
    <property type="match status" value="1"/>
</dbReference>
<dbReference type="InterPro" id="IPR041657">
    <property type="entry name" value="HTH_17"/>
</dbReference>
<dbReference type="Proteomes" id="UP000613193">
    <property type="component" value="Unassembled WGS sequence"/>
</dbReference>
<dbReference type="PANTHER" id="PTHR34585:SF22">
    <property type="entry name" value="HELIX-TURN-HELIX DOMAIN-CONTAINING PROTEIN"/>
    <property type="match status" value="1"/>
</dbReference>
<feature type="domain" description="Helix-turn-helix" evidence="1">
    <location>
        <begin position="39"/>
        <end position="88"/>
    </location>
</feature>
<sequence length="91" mass="10543">MDRNTLATQEDIAQLKADLLKDFRALIEETFAHAPNKRWLKSADVKKILGISHGFLQMLRDEKILPYTRIGGAVYYDYQDLIQMMATNKNQ</sequence>
<gene>
    <name evidence="2" type="ORF">I5M19_07795</name>
</gene>
<dbReference type="PANTHER" id="PTHR34585">
    <property type="match status" value="1"/>
</dbReference>
<organism evidence="2 3">
    <name type="scientific">Mucilaginibacter segetis</name>
    <dbReference type="NCBI Taxonomy" id="2793071"/>
    <lineage>
        <taxon>Bacteria</taxon>
        <taxon>Pseudomonadati</taxon>
        <taxon>Bacteroidota</taxon>
        <taxon>Sphingobacteriia</taxon>
        <taxon>Sphingobacteriales</taxon>
        <taxon>Sphingobacteriaceae</taxon>
        <taxon>Mucilaginibacter</taxon>
    </lineage>
</organism>
<evidence type="ECO:0000313" key="3">
    <source>
        <dbReference type="Proteomes" id="UP000613193"/>
    </source>
</evidence>
<reference evidence="2" key="1">
    <citation type="submission" date="2020-12" db="EMBL/GenBank/DDBJ databases">
        <title>Bacterial novel species Mucilaginibacter sp. SD-g isolated from soil.</title>
        <authorList>
            <person name="Jung H.-Y."/>
        </authorList>
    </citation>
    <scope>NUCLEOTIDE SEQUENCE</scope>
    <source>
        <strain evidence="2">SD-g</strain>
    </source>
</reference>
<evidence type="ECO:0000259" key="1">
    <source>
        <dbReference type="Pfam" id="PF12728"/>
    </source>
</evidence>
<proteinExistence type="predicted"/>
<dbReference type="InterPro" id="IPR009061">
    <property type="entry name" value="DNA-bd_dom_put_sf"/>
</dbReference>